<reference evidence="3" key="1">
    <citation type="submission" date="2017-04" db="EMBL/GenBank/DDBJ databases">
        <authorList>
            <person name="Varghese N."/>
            <person name="Submissions S."/>
        </authorList>
    </citation>
    <scope>NUCLEOTIDE SEQUENCE [LARGE SCALE GENOMIC DNA]</scope>
</reference>
<accession>A0A1Y6F2S7</accession>
<dbReference type="RefSeq" id="WP_086437310.1">
    <property type="nucleotide sequence ID" value="NZ_FXWG01000002.1"/>
</dbReference>
<dbReference type="AlphaFoldDB" id="A0A1Y6F2S7"/>
<protein>
    <recommendedName>
        <fullName evidence="1">ThuA-like domain-containing protein</fullName>
    </recommendedName>
</protein>
<dbReference type="OrthoDB" id="109511at2"/>
<evidence type="ECO:0000313" key="3">
    <source>
        <dbReference type="Proteomes" id="UP000194420"/>
    </source>
</evidence>
<dbReference type="EMBL" id="FXWG01000002">
    <property type="protein sequence ID" value="SMQ69154.1"/>
    <property type="molecule type" value="Genomic_DNA"/>
</dbReference>
<proteinExistence type="predicted"/>
<evidence type="ECO:0000259" key="1">
    <source>
        <dbReference type="Pfam" id="PF06283"/>
    </source>
</evidence>
<dbReference type="Gene3D" id="3.40.50.880">
    <property type="match status" value="1"/>
</dbReference>
<dbReference type="Proteomes" id="UP000194420">
    <property type="component" value="Unassembled WGS sequence"/>
</dbReference>
<dbReference type="InterPro" id="IPR029010">
    <property type="entry name" value="ThuA-like"/>
</dbReference>
<sequence length="261" mass="28898">MKRLLVLSGGHPYEEEPFDELINALAKALGDWEVGHLVHPEAEEAVAAGVADEADALLFYDMGGYEFLDEQVRTRPPSDGFKDAIRRRFAAGKGAVAMHHSLAGWAEWPEWADMLGGRFLYQPGEWNGRQVPDSGYRHDVAYEADVVAGHPVTEGVPTHFALTDELYLAQVDESAVTPLVRAKHAFTRDNFYSAAKAVAGEMFSNEGWEHPAGSNLVAWERRVGNAPLVYLQFGDGPETYRNPHVRKMLANALRYTSGESE</sequence>
<dbReference type="Pfam" id="PF06283">
    <property type="entry name" value="ThuA"/>
    <property type="match status" value="1"/>
</dbReference>
<dbReference type="InterPro" id="IPR029062">
    <property type="entry name" value="Class_I_gatase-like"/>
</dbReference>
<keyword evidence="3" id="KW-1185">Reference proteome</keyword>
<name>A0A1Y6F2S7_9SPHN</name>
<feature type="domain" description="ThuA-like" evidence="1">
    <location>
        <begin position="3"/>
        <end position="256"/>
    </location>
</feature>
<dbReference type="CDD" id="cd01653">
    <property type="entry name" value="GATase1"/>
    <property type="match status" value="1"/>
</dbReference>
<gene>
    <name evidence="2" type="ORF">SAMN06297468_1386</name>
</gene>
<organism evidence="2 3">
    <name type="scientific">Altererythrobacter xiamenensis</name>
    <dbReference type="NCBI Taxonomy" id="1316679"/>
    <lineage>
        <taxon>Bacteria</taxon>
        <taxon>Pseudomonadati</taxon>
        <taxon>Pseudomonadota</taxon>
        <taxon>Alphaproteobacteria</taxon>
        <taxon>Sphingomonadales</taxon>
        <taxon>Erythrobacteraceae</taxon>
        <taxon>Altererythrobacter</taxon>
    </lineage>
</organism>
<dbReference type="SUPFAM" id="SSF52317">
    <property type="entry name" value="Class I glutamine amidotransferase-like"/>
    <property type="match status" value="1"/>
</dbReference>
<evidence type="ECO:0000313" key="2">
    <source>
        <dbReference type="EMBL" id="SMQ69154.1"/>
    </source>
</evidence>